<evidence type="ECO:0000259" key="4">
    <source>
        <dbReference type="PROSITE" id="PS50987"/>
    </source>
</evidence>
<dbReference type="InterPro" id="IPR001845">
    <property type="entry name" value="HTH_ArsR_DNA-bd_dom"/>
</dbReference>
<dbReference type="Pfam" id="PF01022">
    <property type="entry name" value="HTH_5"/>
    <property type="match status" value="1"/>
</dbReference>
<dbReference type="InterPro" id="IPR011991">
    <property type="entry name" value="ArsR-like_HTH"/>
</dbReference>
<evidence type="ECO:0000256" key="2">
    <source>
        <dbReference type="ARBA" id="ARBA00023125"/>
    </source>
</evidence>
<gene>
    <name evidence="5" type="ORF">RM520_05510</name>
</gene>
<keyword evidence="1" id="KW-0805">Transcription regulation</keyword>
<dbReference type="CDD" id="cd00090">
    <property type="entry name" value="HTH_ARSR"/>
    <property type="match status" value="1"/>
</dbReference>
<reference evidence="5 6" key="1">
    <citation type="submission" date="2023-09" db="EMBL/GenBank/DDBJ databases">
        <authorList>
            <person name="Rey-Velasco X."/>
        </authorList>
    </citation>
    <scope>NUCLEOTIDE SEQUENCE [LARGE SCALE GENOMIC DNA]</scope>
    <source>
        <strain evidence="5 6">P007</strain>
    </source>
</reference>
<dbReference type="RefSeq" id="WP_311384700.1">
    <property type="nucleotide sequence ID" value="NZ_JAVRHU010000001.1"/>
</dbReference>
<evidence type="ECO:0000256" key="1">
    <source>
        <dbReference type="ARBA" id="ARBA00023015"/>
    </source>
</evidence>
<keyword evidence="2" id="KW-0238">DNA-binding</keyword>
<comment type="caution">
    <text evidence="5">The sequence shown here is derived from an EMBL/GenBank/DDBJ whole genome shotgun (WGS) entry which is preliminary data.</text>
</comment>
<dbReference type="InterPro" id="IPR036388">
    <property type="entry name" value="WH-like_DNA-bd_sf"/>
</dbReference>
<feature type="domain" description="HTH arsR-type" evidence="4">
    <location>
        <begin position="11"/>
        <end position="112"/>
    </location>
</feature>
<proteinExistence type="predicted"/>
<dbReference type="Gene3D" id="1.10.10.10">
    <property type="entry name" value="Winged helix-like DNA-binding domain superfamily/Winged helix DNA-binding domain"/>
    <property type="match status" value="1"/>
</dbReference>
<keyword evidence="3" id="KW-0804">Transcription</keyword>
<keyword evidence="6" id="KW-1185">Reference proteome</keyword>
<evidence type="ECO:0000256" key="3">
    <source>
        <dbReference type="ARBA" id="ARBA00023163"/>
    </source>
</evidence>
<protein>
    <submittedName>
        <fullName evidence="5">Metalloregulator ArsR/SmtB family transcription factor</fullName>
    </submittedName>
</protein>
<name>A0ABU3BFZ7_9FLAO</name>
<evidence type="ECO:0000313" key="6">
    <source>
        <dbReference type="Proteomes" id="UP001250662"/>
    </source>
</evidence>
<sequence length="112" mass="12919">MRIRAEISNKYIVEEDHNIAKLANALAHPLRVALVRYLLNKNSGKGVDNITCNKDLVEMFDYSQSTISQHLKILKDAELVITESKDKYSHYYINTELLSFFTESLNSKIIQE</sequence>
<accession>A0ABU3BFZ7</accession>
<dbReference type="PANTHER" id="PTHR33154:SF15">
    <property type="entry name" value="REGULATORY PROTEIN ARSR"/>
    <property type="match status" value="1"/>
</dbReference>
<evidence type="ECO:0000313" key="5">
    <source>
        <dbReference type="EMBL" id="MDT0621069.1"/>
    </source>
</evidence>
<dbReference type="SUPFAM" id="SSF46785">
    <property type="entry name" value="Winged helix' DNA-binding domain"/>
    <property type="match status" value="1"/>
</dbReference>
<dbReference type="PANTHER" id="PTHR33154">
    <property type="entry name" value="TRANSCRIPTIONAL REGULATOR, ARSR FAMILY"/>
    <property type="match status" value="1"/>
</dbReference>
<organism evidence="5 6">
    <name type="scientific">Croceitalea vernalis</name>
    <dbReference type="NCBI Taxonomy" id="3075599"/>
    <lineage>
        <taxon>Bacteria</taxon>
        <taxon>Pseudomonadati</taxon>
        <taxon>Bacteroidota</taxon>
        <taxon>Flavobacteriia</taxon>
        <taxon>Flavobacteriales</taxon>
        <taxon>Flavobacteriaceae</taxon>
        <taxon>Croceitalea</taxon>
    </lineage>
</organism>
<dbReference type="Proteomes" id="UP001250662">
    <property type="component" value="Unassembled WGS sequence"/>
</dbReference>
<dbReference type="SMART" id="SM00418">
    <property type="entry name" value="HTH_ARSR"/>
    <property type="match status" value="1"/>
</dbReference>
<dbReference type="InterPro" id="IPR036390">
    <property type="entry name" value="WH_DNA-bd_sf"/>
</dbReference>
<dbReference type="PROSITE" id="PS50987">
    <property type="entry name" value="HTH_ARSR_2"/>
    <property type="match status" value="1"/>
</dbReference>
<dbReference type="EMBL" id="JAVRHU010000001">
    <property type="protein sequence ID" value="MDT0621069.1"/>
    <property type="molecule type" value="Genomic_DNA"/>
</dbReference>
<dbReference type="InterPro" id="IPR051081">
    <property type="entry name" value="HTH_MetalResp_TranReg"/>
</dbReference>